<dbReference type="SUPFAM" id="SSF141571">
    <property type="entry name" value="Pentapeptide repeat-like"/>
    <property type="match status" value="2"/>
</dbReference>
<dbReference type="PANTHER" id="PTHR23282:SF146">
    <property type="entry name" value="RT07201P-RELATED"/>
    <property type="match status" value="1"/>
</dbReference>
<dbReference type="InterPro" id="IPR051560">
    <property type="entry name" value="MAM_domain-containing"/>
</dbReference>
<dbReference type="CDD" id="cd06263">
    <property type="entry name" value="MAM"/>
    <property type="match status" value="2"/>
</dbReference>
<dbReference type="Proteomes" id="UP000424527">
    <property type="component" value="Unassembled WGS sequence"/>
</dbReference>
<comment type="caution">
    <text evidence="5">The sequence shown here is derived from an EMBL/GenBank/DDBJ whole genome shotgun (WGS) entry which is preliminary data.</text>
</comment>
<feature type="domain" description="MAM" evidence="4">
    <location>
        <begin position="204"/>
        <end position="367"/>
    </location>
</feature>
<gene>
    <name evidence="5" type="ORF">D5F01_LYC22360</name>
</gene>
<dbReference type="Gene3D" id="2.160.20.80">
    <property type="entry name" value="E3 ubiquitin-protein ligase SopA"/>
    <property type="match status" value="2"/>
</dbReference>
<name>A0A6G0HHW5_LARCR</name>
<evidence type="ECO:0000313" key="6">
    <source>
        <dbReference type="Proteomes" id="UP000424527"/>
    </source>
</evidence>
<reference evidence="5 6" key="1">
    <citation type="submission" date="2019-07" db="EMBL/GenBank/DDBJ databases">
        <title>Chromosome genome assembly for large yellow croaker.</title>
        <authorList>
            <person name="Xiao S."/>
        </authorList>
    </citation>
    <scope>NUCLEOTIDE SEQUENCE [LARGE SCALE GENOMIC DNA]</scope>
    <source>
        <strain evidence="5">JMULYC20181020</strain>
        <tissue evidence="5">Muscle</tissue>
    </source>
</reference>
<dbReference type="PANTHER" id="PTHR23282">
    <property type="entry name" value="APICAL ENDOSOMAL GLYCOPROTEIN PRECURSOR"/>
    <property type="match status" value="1"/>
</dbReference>
<dbReference type="Gene3D" id="2.60.120.200">
    <property type="match status" value="2"/>
</dbReference>
<dbReference type="FunFam" id="2.60.120.200:FF:000128">
    <property type="entry name" value="enteropeptidase isoform X2"/>
    <property type="match status" value="1"/>
</dbReference>
<evidence type="ECO:0000259" key="4">
    <source>
        <dbReference type="PROSITE" id="PS50060"/>
    </source>
</evidence>
<protein>
    <submittedName>
        <fullName evidence="5">Zonadhesin</fullName>
    </submittedName>
</protein>
<sequence>MDKSICLILLLWMCGCRAGGQAEHSLQGSQRENAAVLTSCDFNQDSDPFCRFSQDTTDNNDWTRHKGSTPTAGTGPSGDYPDGNGYYIYHECDNVANGQKARLLSPALSSSASQICVQFRYYMYGSDNTNVLKVLVNRPSGEEQVWKKTGIQSPSWLQGSVTVSKPSSQSIHIVFEAQRGFSASCDSALDNIVISEGACPSCVSGCDFDTLDDLCEWMTRTDNPDLFGFSQWVGPSGTEGSGPDDDFSKPGLGAYMLLESLEAVPGETSQIRSPLINPSSGCLDLTFHYYLYGTSTTMELSVHTMTTDESLGPALFTVRGNQGQGWKPAEVRYLGTAAIQFVILGTFGETHLTDIAVDAVCVMACKANNSSATGNYSRTDYSKTNNSWTDYSKTNYSWTNYSKTNNSGTDYSKTNNSGTDYSKTNNSWTDYSKTNNSGTDYSKTNNSWTDYSKTNYSWTDYSKTNNSWTDYSKTNYSWTDYSKTNNSWTDYSKTNYSWTDYSKTNNSWTNYSWTDYSKTNNSGTDYSKTINSRTIYSKTINSGTDYSKTNNYRTDYSKTNNSRTDYSKTNNSWTIYSKTNNSQTIYSKTINSGTNYSKTNNSWTDYSKTNNSWTDYSKTNYSWTDYSKTNFSRAIYSKTLNSGTNYSKTINSGTNYSKTNSWTDYAKTNNSRTIYSKTIDSRTNNSKTIDSRTNYSKTNNSRTNYSKTINSRTNYSKTNYSKTNNSRTNYSKTINSRTNYSKTNNT</sequence>
<feature type="region of interest" description="Disordered" evidence="2">
    <location>
        <begin position="683"/>
        <end position="746"/>
    </location>
</feature>
<dbReference type="SMART" id="SM00137">
    <property type="entry name" value="MAM"/>
    <property type="match status" value="2"/>
</dbReference>
<feature type="domain" description="MAM" evidence="4">
    <location>
        <begin position="38"/>
        <end position="201"/>
    </location>
</feature>
<dbReference type="InterPro" id="IPR000998">
    <property type="entry name" value="MAM_dom"/>
</dbReference>
<accession>A0A6G0HHW5</accession>
<organism evidence="5 6">
    <name type="scientific">Larimichthys crocea</name>
    <name type="common">Large yellow croaker</name>
    <name type="synonym">Pseudosciaena crocea</name>
    <dbReference type="NCBI Taxonomy" id="215358"/>
    <lineage>
        <taxon>Eukaryota</taxon>
        <taxon>Metazoa</taxon>
        <taxon>Chordata</taxon>
        <taxon>Craniata</taxon>
        <taxon>Vertebrata</taxon>
        <taxon>Euteleostomi</taxon>
        <taxon>Actinopterygii</taxon>
        <taxon>Neopterygii</taxon>
        <taxon>Teleostei</taxon>
        <taxon>Neoteleostei</taxon>
        <taxon>Acanthomorphata</taxon>
        <taxon>Eupercaria</taxon>
        <taxon>Sciaenidae</taxon>
        <taxon>Larimichthys</taxon>
    </lineage>
</organism>
<evidence type="ECO:0000256" key="2">
    <source>
        <dbReference type="SAM" id="MobiDB-lite"/>
    </source>
</evidence>
<dbReference type="InterPro" id="IPR013320">
    <property type="entry name" value="ConA-like_dom_sf"/>
</dbReference>
<evidence type="ECO:0000256" key="3">
    <source>
        <dbReference type="SAM" id="SignalP"/>
    </source>
</evidence>
<keyword evidence="6" id="KW-1185">Reference proteome</keyword>
<keyword evidence="1" id="KW-0677">Repeat</keyword>
<feature type="signal peptide" evidence="3">
    <location>
        <begin position="1"/>
        <end position="22"/>
    </location>
</feature>
<evidence type="ECO:0000256" key="1">
    <source>
        <dbReference type="ARBA" id="ARBA00022737"/>
    </source>
</evidence>
<proteinExistence type="predicted"/>
<dbReference type="GO" id="GO:0016020">
    <property type="term" value="C:membrane"/>
    <property type="evidence" value="ECO:0007669"/>
    <property type="project" value="InterPro"/>
</dbReference>
<dbReference type="PROSITE" id="PS51257">
    <property type="entry name" value="PROKAR_LIPOPROTEIN"/>
    <property type="match status" value="1"/>
</dbReference>
<dbReference type="Pfam" id="PF00629">
    <property type="entry name" value="MAM"/>
    <property type="match status" value="2"/>
</dbReference>
<dbReference type="AlphaFoldDB" id="A0A6G0HHW5"/>
<dbReference type="SUPFAM" id="SSF49899">
    <property type="entry name" value="Concanavalin A-like lectins/glucanases"/>
    <property type="match status" value="2"/>
</dbReference>
<keyword evidence="3" id="KW-0732">Signal</keyword>
<feature type="chain" id="PRO_5026167807" evidence="3">
    <location>
        <begin position="23"/>
        <end position="746"/>
    </location>
</feature>
<dbReference type="PROSITE" id="PS50060">
    <property type="entry name" value="MAM_2"/>
    <property type="match status" value="2"/>
</dbReference>
<dbReference type="EMBL" id="REGW02000023">
    <property type="protein sequence ID" value="KAE8278785.1"/>
    <property type="molecule type" value="Genomic_DNA"/>
</dbReference>
<evidence type="ECO:0000313" key="5">
    <source>
        <dbReference type="EMBL" id="KAE8278785.1"/>
    </source>
</evidence>